<reference evidence="6 7" key="1">
    <citation type="submission" date="2018-07" db="EMBL/GenBank/DDBJ databases">
        <title>Draft genome of the type strain Streptomyces armeniacus ATCC 15676.</title>
        <authorList>
            <person name="Labana P."/>
            <person name="Gosse J.T."/>
            <person name="Boddy C.N."/>
        </authorList>
    </citation>
    <scope>NUCLEOTIDE SEQUENCE [LARGE SCALE GENOMIC DNA]</scope>
    <source>
        <strain evidence="6 7">ATCC 15676</strain>
    </source>
</reference>
<dbReference type="InterPro" id="IPR009057">
    <property type="entry name" value="Homeodomain-like_sf"/>
</dbReference>
<evidence type="ECO:0000313" key="6">
    <source>
        <dbReference type="EMBL" id="AXK32594.1"/>
    </source>
</evidence>
<evidence type="ECO:0000313" key="7">
    <source>
        <dbReference type="Proteomes" id="UP000254425"/>
    </source>
</evidence>
<dbReference type="GO" id="GO:0003700">
    <property type="term" value="F:DNA-binding transcription factor activity"/>
    <property type="evidence" value="ECO:0007669"/>
    <property type="project" value="TreeGrafter"/>
</dbReference>
<dbReference type="RefSeq" id="WP_208876901.1">
    <property type="nucleotide sequence ID" value="NZ_CP031320.1"/>
</dbReference>
<dbReference type="EMBL" id="CP031320">
    <property type="protein sequence ID" value="AXK32594.1"/>
    <property type="molecule type" value="Genomic_DNA"/>
</dbReference>
<evidence type="ECO:0000256" key="4">
    <source>
        <dbReference type="PROSITE-ProRule" id="PRU00335"/>
    </source>
</evidence>
<dbReference type="Gene3D" id="1.10.357.10">
    <property type="entry name" value="Tetracycline Repressor, domain 2"/>
    <property type="match status" value="1"/>
</dbReference>
<evidence type="ECO:0000256" key="2">
    <source>
        <dbReference type="ARBA" id="ARBA00023125"/>
    </source>
</evidence>
<organism evidence="6 7">
    <name type="scientific">Streptomyces armeniacus</name>
    <dbReference type="NCBI Taxonomy" id="83291"/>
    <lineage>
        <taxon>Bacteria</taxon>
        <taxon>Bacillati</taxon>
        <taxon>Actinomycetota</taxon>
        <taxon>Actinomycetes</taxon>
        <taxon>Kitasatosporales</taxon>
        <taxon>Streptomycetaceae</taxon>
        <taxon>Streptomyces</taxon>
    </lineage>
</organism>
<dbReference type="InterPro" id="IPR025996">
    <property type="entry name" value="MT1864/Rv1816-like_C"/>
</dbReference>
<protein>
    <submittedName>
        <fullName evidence="6">TetR/AcrR family transcriptional regulator</fullName>
    </submittedName>
</protein>
<dbReference type="PANTHER" id="PTHR30055:SF220">
    <property type="entry name" value="TETR-FAMILY REGULATORY PROTEIN"/>
    <property type="match status" value="1"/>
</dbReference>
<dbReference type="AlphaFoldDB" id="A0A345XLS8"/>
<keyword evidence="2 4" id="KW-0238">DNA-binding</keyword>
<dbReference type="PANTHER" id="PTHR30055">
    <property type="entry name" value="HTH-TYPE TRANSCRIPTIONAL REGULATOR RUTR"/>
    <property type="match status" value="1"/>
</dbReference>
<evidence type="ECO:0000256" key="3">
    <source>
        <dbReference type="ARBA" id="ARBA00023163"/>
    </source>
</evidence>
<dbReference type="InterPro" id="IPR001647">
    <property type="entry name" value="HTH_TetR"/>
</dbReference>
<dbReference type="KEGG" id="sarm:DVA86_08000"/>
<dbReference type="Pfam" id="PF13305">
    <property type="entry name" value="TetR_C_33"/>
    <property type="match status" value="1"/>
</dbReference>
<dbReference type="Proteomes" id="UP000254425">
    <property type="component" value="Chromosome"/>
</dbReference>
<dbReference type="GO" id="GO:0000976">
    <property type="term" value="F:transcription cis-regulatory region binding"/>
    <property type="evidence" value="ECO:0007669"/>
    <property type="project" value="TreeGrafter"/>
</dbReference>
<keyword evidence="3" id="KW-0804">Transcription</keyword>
<dbReference type="InterPro" id="IPR036271">
    <property type="entry name" value="Tet_transcr_reg_TetR-rel_C_sf"/>
</dbReference>
<name>A0A345XLS8_9ACTN</name>
<dbReference type="Pfam" id="PF00440">
    <property type="entry name" value="TetR_N"/>
    <property type="match status" value="1"/>
</dbReference>
<proteinExistence type="predicted"/>
<accession>A0A345XLS8</accession>
<dbReference type="SUPFAM" id="SSF48498">
    <property type="entry name" value="Tetracyclin repressor-like, C-terminal domain"/>
    <property type="match status" value="1"/>
</dbReference>
<feature type="DNA-binding region" description="H-T-H motif" evidence="4">
    <location>
        <begin position="40"/>
        <end position="59"/>
    </location>
</feature>
<keyword evidence="7" id="KW-1185">Reference proteome</keyword>
<evidence type="ECO:0000259" key="5">
    <source>
        <dbReference type="PROSITE" id="PS50977"/>
    </source>
</evidence>
<dbReference type="InterPro" id="IPR050109">
    <property type="entry name" value="HTH-type_TetR-like_transc_reg"/>
</dbReference>
<dbReference type="PROSITE" id="PS50977">
    <property type="entry name" value="HTH_TETR_2"/>
    <property type="match status" value="1"/>
</dbReference>
<gene>
    <name evidence="6" type="ORF">DVA86_08000</name>
</gene>
<sequence>MEDISAPTAGKGRYHHGDLRNALIDAAVGLARAGGPDAVVLRAAARQVGVSPTAAYRHFAGQSDLLFAVKTVGQQMLAERMEGAAGSVPGEPDEGVEERVLAMGKGYIGFALDEPGLFRSAFCNTPDLAMGLSDEGVPQPASGEHQFRSFELLIGILDGLVASGLMPPARRPGAEVAAWSLVHGLAMLILDGPFSLLPDDQRDAAVDRALRTLVAGFTAP</sequence>
<keyword evidence="1" id="KW-0805">Transcription regulation</keyword>
<evidence type="ECO:0000256" key="1">
    <source>
        <dbReference type="ARBA" id="ARBA00023015"/>
    </source>
</evidence>
<feature type="domain" description="HTH tetR-type" evidence="5">
    <location>
        <begin position="17"/>
        <end position="77"/>
    </location>
</feature>
<dbReference type="SUPFAM" id="SSF46689">
    <property type="entry name" value="Homeodomain-like"/>
    <property type="match status" value="1"/>
</dbReference>